<dbReference type="EMBL" id="JAFBDZ010000003">
    <property type="protein sequence ID" value="MBM7587004.1"/>
    <property type="molecule type" value="Genomic_DNA"/>
</dbReference>
<evidence type="ECO:0000256" key="3">
    <source>
        <dbReference type="ARBA" id="ARBA00023270"/>
    </source>
</evidence>
<feature type="binding site" evidence="4">
    <location>
        <position position="184"/>
    </location>
    <ligand>
        <name>Mg(2+)</name>
        <dbReference type="ChEBI" id="CHEBI:18420"/>
    </ligand>
</feature>
<evidence type="ECO:0000313" key="6">
    <source>
        <dbReference type="Proteomes" id="UP001646157"/>
    </source>
</evidence>
<dbReference type="InterPro" id="IPR050155">
    <property type="entry name" value="HAD-like_hydrolase_sf"/>
</dbReference>
<comment type="subunit">
    <text evidence="4">Homodimer.</text>
</comment>
<gene>
    <name evidence="4" type="primary">phnX</name>
    <name evidence="5" type="ORF">JOC86_003556</name>
</gene>
<comment type="cofactor">
    <cofactor evidence="4">
        <name>Mg(2+)</name>
        <dbReference type="ChEBI" id="CHEBI:18420"/>
    </cofactor>
    <text evidence="4">Binds 1 Mg(2+) ion per subunit.</text>
</comment>
<keyword evidence="3 4" id="KW-0704">Schiff base</keyword>
<dbReference type="InterPro" id="IPR023214">
    <property type="entry name" value="HAD_sf"/>
</dbReference>
<dbReference type="NCBIfam" id="TIGR01549">
    <property type="entry name" value="HAD-SF-IA-v1"/>
    <property type="match status" value="1"/>
</dbReference>
<dbReference type="PANTHER" id="PTHR43434">
    <property type="entry name" value="PHOSPHOGLYCOLATE PHOSPHATASE"/>
    <property type="match status" value="1"/>
</dbReference>
<evidence type="ECO:0000256" key="4">
    <source>
        <dbReference type="HAMAP-Rule" id="MF_01375"/>
    </source>
</evidence>
<feature type="binding site" evidence="4">
    <location>
        <position position="10"/>
    </location>
    <ligand>
        <name>Mg(2+)</name>
        <dbReference type="ChEBI" id="CHEBI:18420"/>
    </ligand>
</feature>
<comment type="caution">
    <text evidence="5">The sequence shown here is derived from an EMBL/GenBank/DDBJ whole genome shotgun (WGS) entry which is preliminary data.</text>
</comment>
<comment type="catalytic activity">
    <reaction evidence="4">
        <text>phosphonoacetaldehyde + H2O = acetaldehyde + phosphate + H(+)</text>
        <dbReference type="Rhea" id="RHEA:18905"/>
        <dbReference type="ChEBI" id="CHEBI:15343"/>
        <dbReference type="ChEBI" id="CHEBI:15377"/>
        <dbReference type="ChEBI" id="CHEBI:15378"/>
        <dbReference type="ChEBI" id="CHEBI:43474"/>
        <dbReference type="ChEBI" id="CHEBI:58383"/>
        <dbReference type="EC" id="3.11.1.1"/>
    </reaction>
</comment>
<protein>
    <recommendedName>
        <fullName evidence="4">Phosphonoacetaldehyde hydrolase</fullName>
        <shortName evidence="4">Phosphonatase</shortName>
        <ecNumber evidence="4">3.11.1.1</ecNumber>
    </recommendedName>
    <alternativeName>
        <fullName evidence="4">Phosphonoacetaldehyde phosphonohydrolase</fullName>
    </alternativeName>
</protein>
<organism evidence="5 6">
    <name type="scientific">Rossellomorea pakistanensis</name>
    <dbReference type="NCBI Taxonomy" id="992288"/>
    <lineage>
        <taxon>Bacteria</taxon>
        <taxon>Bacillati</taxon>
        <taxon>Bacillota</taxon>
        <taxon>Bacilli</taxon>
        <taxon>Bacillales</taxon>
        <taxon>Bacillaceae</taxon>
        <taxon>Rossellomorea</taxon>
    </lineage>
</organism>
<evidence type="ECO:0000256" key="1">
    <source>
        <dbReference type="ARBA" id="ARBA00022801"/>
    </source>
</evidence>
<keyword evidence="2 4" id="KW-0460">Magnesium</keyword>
<keyword evidence="1 4" id="KW-0378">Hydrolase</keyword>
<evidence type="ECO:0000256" key="2">
    <source>
        <dbReference type="ARBA" id="ARBA00022842"/>
    </source>
</evidence>
<dbReference type="EC" id="3.11.1.1" evidence="4"/>
<accession>A0ABS2NGN8</accession>
<feature type="binding site" evidence="4">
    <location>
        <position position="12"/>
    </location>
    <ligand>
        <name>Mg(2+)</name>
        <dbReference type="ChEBI" id="CHEBI:18420"/>
    </ligand>
</feature>
<dbReference type="SUPFAM" id="SSF56784">
    <property type="entry name" value="HAD-like"/>
    <property type="match status" value="1"/>
</dbReference>
<dbReference type="InterPro" id="IPR006323">
    <property type="entry name" value="Phosphonoacetald_hydro"/>
</dbReference>
<dbReference type="Pfam" id="PF13419">
    <property type="entry name" value="HAD_2"/>
    <property type="match status" value="1"/>
</dbReference>
<feature type="active site" description="Schiff-base intermediate with substrate" evidence="4">
    <location>
        <position position="51"/>
    </location>
</feature>
<dbReference type="Proteomes" id="UP001646157">
    <property type="component" value="Unassembled WGS sequence"/>
</dbReference>
<dbReference type="Gene3D" id="1.10.150.240">
    <property type="entry name" value="Putative phosphatase, domain 2"/>
    <property type="match status" value="1"/>
</dbReference>
<dbReference type="GO" id="GO:0050194">
    <property type="term" value="F:phosphonoacetaldehyde hydrolase activity"/>
    <property type="evidence" value="ECO:0007669"/>
    <property type="project" value="UniProtKB-EC"/>
</dbReference>
<dbReference type="InterPro" id="IPR041492">
    <property type="entry name" value="HAD_2"/>
</dbReference>
<dbReference type="SFLD" id="SFLDG01135">
    <property type="entry name" value="C1.5.6:_HAD__Beta-PGM__Phospha"/>
    <property type="match status" value="1"/>
</dbReference>
<feature type="active site" description="Nucleophile" evidence="4">
    <location>
        <position position="10"/>
    </location>
</feature>
<sequence length="267" mass="30247">MNKIEGVIFDWAGTTVDYGCFAPLHVFLKVFEEKGVSITFKEAREPMGLLKIDHIRAITKMPRVRKEWITVHGNEPEEQDIQAMYSNFEKTLFASLADYTTPIPGVLNVVKQLRERNIKIGSTTGYTREMMDIVKKHAKENGYSPDFLATADDVKQGRPFPWMCYYNAMELGIYPMNRMMKIGDTTTDMKEGRNAGMWTVGVVLGSSTLGLSEEEVTQLEDSVLKEKMKAARLELLEAGAHYVIDSISELMGLIDLIENKKETLHHS</sequence>
<keyword evidence="4" id="KW-0479">Metal-binding</keyword>
<proteinExistence type="inferred from homology"/>
<dbReference type="InterPro" id="IPR006439">
    <property type="entry name" value="HAD-SF_hydro_IA"/>
</dbReference>
<comment type="function">
    <text evidence="4">Involved in phosphonate degradation.</text>
</comment>
<dbReference type="Gene3D" id="3.40.50.1000">
    <property type="entry name" value="HAD superfamily/HAD-like"/>
    <property type="match status" value="1"/>
</dbReference>
<comment type="similarity">
    <text evidence="4">Belongs to the HAD-like hydrolase superfamily. PhnX family.</text>
</comment>
<dbReference type="PANTHER" id="PTHR43434:SF19">
    <property type="entry name" value="PHOSPHONOACETALDEHYDE HYDROLASE"/>
    <property type="match status" value="1"/>
</dbReference>
<evidence type="ECO:0000313" key="5">
    <source>
        <dbReference type="EMBL" id="MBM7587004.1"/>
    </source>
</evidence>
<dbReference type="InterPro" id="IPR036412">
    <property type="entry name" value="HAD-like_sf"/>
</dbReference>
<keyword evidence="6" id="KW-1185">Reference proteome</keyword>
<dbReference type="SFLD" id="SFLDG01129">
    <property type="entry name" value="C1.5:_HAD__Beta-PGM__Phosphata"/>
    <property type="match status" value="1"/>
</dbReference>
<dbReference type="SFLD" id="SFLDS00003">
    <property type="entry name" value="Haloacid_Dehalogenase"/>
    <property type="match status" value="1"/>
</dbReference>
<name>A0ABS2NGN8_9BACI</name>
<dbReference type="CDD" id="cd02586">
    <property type="entry name" value="HAD_PHN"/>
    <property type="match status" value="1"/>
</dbReference>
<dbReference type="NCBIfam" id="TIGR01422">
    <property type="entry name" value="phosphonatase"/>
    <property type="match status" value="1"/>
</dbReference>
<dbReference type="HAMAP" id="MF_01375">
    <property type="entry name" value="PhnX"/>
    <property type="match status" value="1"/>
</dbReference>
<dbReference type="InterPro" id="IPR023198">
    <property type="entry name" value="PGP-like_dom2"/>
</dbReference>
<dbReference type="RefSeq" id="WP_205174160.1">
    <property type="nucleotide sequence ID" value="NZ_JAFBDZ010000003.1"/>
</dbReference>
<reference evidence="5 6" key="1">
    <citation type="submission" date="2021-01" db="EMBL/GenBank/DDBJ databases">
        <title>Genomic Encyclopedia of Type Strains, Phase IV (KMG-IV): sequencing the most valuable type-strain genomes for metagenomic binning, comparative biology and taxonomic classification.</title>
        <authorList>
            <person name="Goeker M."/>
        </authorList>
    </citation>
    <scope>NUCLEOTIDE SEQUENCE [LARGE SCALE GENOMIC DNA]</scope>
    <source>
        <strain evidence="5 6">DSM 24834</strain>
    </source>
</reference>